<dbReference type="Pfam" id="PF26002">
    <property type="entry name" value="Beta-barrel_AprE"/>
    <property type="match status" value="1"/>
</dbReference>
<proteinExistence type="inferred from homology"/>
<evidence type="ECO:0000259" key="11">
    <source>
        <dbReference type="Pfam" id="PF26002"/>
    </source>
</evidence>
<evidence type="ECO:0000256" key="2">
    <source>
        <dbReference type="ARBA" id="ARBA00009477"/>
    </source>
</evidence>
<organism evidence="12 13">
    <name type="scientific">Pseudomonas muyukensis</name>
    <dbReference type="NCBI Taxonomy" id="2842357"/>
    <lineage>
        <taxon>Bacteria</taxon>
        <taxon>Pseudomonadati</taxon>
        <taxon>Pseudomonadota</taxon>
        <taxon>Gammaproteobacteria</taxon>
        <taxon>Pseudomonadales</taxon>
        <taxon>Pseudomonadaceae</taxon>
        <taxon>Pseudomonas</taxon>
    </lineage>
</organism>
<evidence type="ECO:0000256" key="8">
    <source>
        <dbReference type="ARBA" id="ARBA00023136"/>
    </source>
</evidence>
<dbReference type="InterPro" id="IPR006144">
    <property type="entry name" value="Secretion_HlyD_CS"/>
</dbReference>
<evidence type="ECO:0000256" key="9">
    <source>
        <dbReference type="RuleBase" id="RU365093"/>
    </source>
</evidence>
<keyword evidence="6 9" id="KW-0812">Transmembrane</keyword>
<dbReference type="RefSeq" id="WP_217848447.1">
    <property type="nucleotide sequence ID" value="NZ_CP077073.1"/>
</dbReference>
<reference evidence="12" key="1">
    <citation type="journal article" date="2021" name="Microorganisms">
        <title>The Ever-Expanding Pseudomonas Genus: Description of 43 New Species and Partition of the Pseudomonas putida Group.</title>
        <authorList>
            <person name="Girard L."/>
            <person name="Lood C."/>
            <person name="Hofte M."/>
            <person name="Vandamme P."/>
            <person name="Rokni-Zadeh H."/>
            <person name="van Noort V."/>
            <person name="Lavigne R."/>
            <person name="De Mot R."/>
        </authorList>
    </citation>
    <scope>NUCLEOTIDE SEQUENCE</scope>
    <source>
        <strain evidence="12">COW39</strain>
    </source>
</reference>
<dbReference type="NCBIfam" id="TIGR01843">
    <property type="entry name" value="type_I_hlyD"/>
    <property type="match status" value="1"/>
</dbReference>
<dbReference type="Proteomes" id="UP001047646">
    <property type="component" value="Chromosome"/>
</dbReference>
<gene>
    <name evidence="12" type="ORF">KSS95_18095</name>
</gene>
<evidence type="ECO:0000256" key="5">
    <source>
        <dbReference type="ARBA" id="ARBA00022519"/>
    </source>
</evidence>
<dbReference type="InterPro" id="IPR058781">
    <property type="entry name" value="HH_AprE-like"/>
</dbReference>
<evidence type="ECO:0000256" key="7">
    <source>
        <dbReference type="ARBA" id="ARBA00022989"/>
    </source>
</evidence>
<evidence type="ECO:0000259" key="10">
    <source>
        <dbReference type="Pfam" id="PF25994"/>
    </source>
</evidence>
<evidence type="ECO:0000313" key="13">
    <source>
        <dbReference type="Proteomes" id="UP001047646"/>
    </source>
</evidence>
<sequence>MQMSPHTEMIRPDAGEVIDLDVGKPARWGLWLVLAGFGGFLLWSWLAPLDAGVVATGTVKVTSNRKAVQHLTGGTVEAILVREGEVVQKGQELVRLDALPAIAEQGAVSAQYIVSKTVENRLEAERDDRASIRFDPALLEHYAGDPRLSAAMDLQQHLLDTRRAGLAGEVGILEENLAASAVQLKGLQQVYGARAAQISFLDQELRGTRMLAAEGYVPRNRLLELERSNAELSAGQAENLNNIARARSQTTEIKLRILQRRHDYLKEVQSQLTDTAKESTTLADRLRALDYEVTHTVIRSPIDGMVQALGIATVGGVIQPGSKIMEVIPLDQPLQVDAMIPVQAIDKMAPGLPVDLAFPAFNHAQTPNIPGRVKTVSADRLLDEDSKQPFYLAQVEVTGAGMALLGSNHIRPGMPATVTIKTGERNLLSYLLKPMLERVDAAFKEQ</sequence>
<dbReference type="EMBL" id="CP077073">
    <property type="protein sequence ID" value="QXH34069.1"/>
    <property type="molecule type" value="Genomic_DNA"/>
</dbReference>
<keyword evidence="7 9" id="KW-1133">Transmembrane helix</keyword>
<feature type="domain" description="AprE-like long alpha-helical hairpin" evidence="10">
    <location>
        <begin position="103"/>
        <end position="290"/>
    </location>
</feature>
<comment type="subcellular location">
    <subcellularLocation>
        <location evidence="1 9">Cell inner membrane</location>
        <topology evidence="1 9">Single-pass membrane protein</topology>
    </subcellularLocation>
</comment>
<dbReference type="PROSITE" id="PS00543">
    <property type="entry name" value="HLYD_FAMILY"/>
    <property type="match status" value="1"/>
</dbReference>
<feature type="domain" description="AprE-like beta-barrel" evidence="11">
    <location>
        <begin position="335"/>
        <end position="423"/>
    </location>
</feature>
<evidence type="ECO:0000256" key="1">
    <source>
        <dbReference type="ARBA" id="ARBA00004377"/>
    </source>
</evidence>
<dbReference type="PANTHER" id="PTHR30386:SF17">
    <property type="entry name" value="ALKALINE PROTEASE SECRETION PROTEIN APRE"/>
    <property type="match status" value="1"/>
</dbReference>
<evidence type="ECO:0000313" key="12">
    <source>
        <dbReference type="EMBL" id="QXH34069.1"/>
    </source>
</evidence>
<dbReference type="Pfam" id="PF25994">
    <property type="entry name" value="HH_AprE"/>
    <property type="match status" value="1"/>
</dbReference>
<keyword evidence="5 9" id="KW-0997">Cell inner membrane</keyword>
<dbReference type="InterPro" id="IPR010129">
    <property type="entry name" value="T1SS_HlyD"/>
</dbReference>
<keyword evidence="4 9" id="KW-1003">Cell membrane</keyword>
<protein>
    <recommendedName>
        <fullName evidence="9">Membrane fusion protein (MFP) family protein</fullName>
    </recommendedName>
</protein>
<evidence type="ECO:0000256" key="4">
    <source>
        <dbReference type="ARBA" id="ARBA00022475"/>
    </source>
</evidence>
<comment type="similarity">
    <text evidence="2 9">Belongs to the membrane fusion protein (MFP) (TC 8.A.1) family.</text>
</comment>
<feature type="transmembrane region" description="Helical" evidence="9">
    <location>
        <begin position="28"/>
        <end position="46"/>
    </location>
</feature>
<accession>A0ABX8M4R2</accession>
<dbReference type="PANTHER" id="PTHR30386">
    <property type="entry name" value="MEMBRANE FUSION SUBUNIT OF EMRAB-TOLC MULTIDRUG EFFLUX PUMP"/>
    <property type="match status" value="1"/>
</dbReference>
<keyword evidence="8 9" id="KW-0472">Membrane</keyword>
<evidence type="ECO:0000256" key="3">
    <source>
        <dbReference type="ARBA" id="ARBA00022448"/>
    </source>
</evidence>
<keyword evidence="13" id="KW-1185">Reference proteome</keyword>
<dbReference type="InterPro" id="IPR058982">
    <property type="entry name" value="Beta-barrel_AprE"/>
</dbReference>
<name>A0ABX8M4R2_9PSED</name>
<dbReference type="InterPro" id="IPR050739">
    <property type="entry name" value="MFP"/>
</dbReference>
<keyword evidence="3 9" id="KW-0813">Transport</keyword>
<evidence type="ECO:0000256" key="6">
    <source>
        <dbReference type="ARBA" id="ARBA00022692"/>
    </source>
</evidence>